<evidence type="ECO:0000313" key="12">
    <source>
        <dbReference type="Proteomes" id="UP000739180"/>
    </source>
</evidence>
<proteinExistence type="predicted"/>
<accession>A0ABY2XRH1</accession>
<dbReference type="InterPro" id="IPR001478">
    <property type="entry name" value="PDZ"/>
</dbReference>
<keyword evidence="3" id="KW-1003">Cell membrane</keyword>
<dbReference type="InterPro" id="IPR024961">
    <property type="entry name" value="T2SS_GspC_N"/>
</dbReference>
<dbReference type="SUPFAM" id="SSF50156">
    <property type="entry name" value="PDZ domain-like"/>
    <property type="match status" value="1"/>
</dbReference>
<evidence type="ECO:0000256" key="3">
    <source>
        <dbReference type="ARBA" id="ARBA00022475"/>
    </source>
</evidence>
<keyword evidence="4" id="KW-0997">Cell inner membrane</keyword>
<name>A0ABY2XRH1_9GAMM</name>
<gene>
    <name evidence="11" type="ORF">FGS76_01265</name>
</gene>
<dbReference type="Gene3D" id="2.30.42.10">
    <property type="match status" value="1"/>
</dbReference>
<feature type="domain" description="PDZ" evidence="10">
    <location>
        <begin position="201"/>
        <end position="273"/>
    </location>
</feature>
<sequence>MIQWARRGNRQRWERVARTVLALLLVVVLAYLIAQTIWLLWYGPQDALPGSDLRRVTVNGGAQQSATLSSAQVQRWGLFGAYQAEPEAEQRPVDAPDTRLSLELVGLFQTRDRGKSSAIIAERGGNAELYHIGDGIPGNATLEEIYTDRVILKRQGQFETLRLNEVKGLAGGVTQVTEPEPRSPAPSPETDLAQQRTALIRQLGLQPVSQGTTNGYKIGDRAPKQLIEQVGLQPGDVVASVNGYPLGSEESDLAALQSYMESQAAVIVVQRGEQEFTVNYPP</sequence>
<evidence type="ECO:0000256" key="8">
    <source>
        <dbReference type="ARBA" id="ARBA00023136"/>
    </source>
</evidence>
<dbReference type="SMART" id="SM00228">
    <property type="entry name" value="PDZ"/>
    <property type="match status" value="1"/>
</dbReference>
<dbReference type="InterPro" id="IPR036034">
    <property type="entry name" value="PDZ_sf"/>
</dbReference>
<evidence type="ECO:0000256" key="6">
    <source>
        <dbReference type="ARBA" id="ARBA00022927"/>
    </source>
</evidence>
<keyword evidence="6" id="KW-0653">Protein transport</keyword>
<comment type="caution">
    <text evidence="11">The sequence shown here is derived from an EMBL/GenBank/DDBJ whole genome shotgun (WGS) entry which is preliminary data.</text>
</comment>
<dbReference type="Gene3D" id="2.30.30.830">
    <property type="match status" value="1"/>
</dbReference>
<organism evidence="11 12">
    <name type="scientific">Alloalcanivorax gelatiniphagus</name>
    <dbReference type="NCBI Taxonomy" id="1194167"/>
    <lineage>
        <taxon>Bacteria</taxon>
        <taxon>Pseudomonadati</taxon>
        <taxon>Pseudomonadota</taxon>
        <taxon>Gammaproteobacteria</taxon>
        <taxon>Oceanospirillales</taxon>
        <taxon>Alcanivoracaceae</taxon>
        <taxon>Alloalcanivorax</taxon>
    </lineage>
</organism>
<keyword evidence="5 9" id="KW-0812">Transmembrane</keyword>
<keyword evidence="12" id="KW-1185">Reference proteome</keyword>
<protein>
    <recommendedName>
        <fullName evidence="10">PDZ domain-containing protein</fullName>
    </recommendedName>
</protein>
<keyword evidence="7 9" id="KW-1133">Transmembrane helix</keyword>
<dbReference type="Proteomes" id="UP000739180">
    <property type="component" value="Unassembled WGS sequence"/>
</dbReference>
<comment type="subcellular location">
    <subcellularLocation>
        <location evidence="1">Cell inner membrane</location>
    </subcellularLocation>
</comment>
<evidence type="ECO:0000256" key="2">
    <source>
        <dbReference type="ARBA" id="ARBA00022448"/>
    </source>
</evidence>
<dbReference type="Pfam" id="PF11356">
    <property type="entry name" value="T2SSC"/>
    <property type="match status" value="1"/>
</dbReference>
<evidence type="ECO:0000259" key="10">
    <source>
        <dbReference type="SMART" id="SM00228"/>
    </source>
</evidence>
<evidence type="ECO:0000256" key="7">
    <source>
        <dbReference type="ARBA" id="ARBA00022989"/>
    </source>
</evidence>
<evidence type="ECO:0000256" key="9">
    <source>
        <dbReference type="SAM" id="Phobius"/>
    </source>
</evidence>
<feature type="transmembrane region" description="Helical" evidence="9">
    <location>
        <begin position="20"/>
        <end position="41"/>
    </location>
</feature>
<keyword evidence="2" id="KW-0813">Transport</keyword>
<evidence type="ECO:0000256" key="5">
    <source>
        <dbReference type="ARBA" id="ARBA00022692"/>
    </source>
</evidence>
<keyword evidence="8 9" id="KW-0472">Membrane</keyword>
<evidence type="ECO:0000256" key="1">
    <source>
        <dbReference type="ARBA" id="ARBA00004533"/>
    </source>
</evidence>
<dbReference type="EMBL" id="VCQT01000008">
    <property type="protein sequence ID" value="TMW14961.1"/>
    <property type="molecule type" value="Genomic_DNA"/>
</dbReference>
<reference evidence="11 12" key="1">
    <citation type="submission" date="2019-05" db="EMBL/GenBank/DDBJ databases">
        <title>Genome of Alcanivorax gelatiniphagus, an oil degrading marine bacteria.</title>
        <authorList>
            <person name="Kwon K.K."/>
        </authorList>
    </citation>
    <scope>NUCLEOTIDE SEQUENCE [LARGE SCALE GENOMIC DNA]</scope>
    <source>
        <strain evidence="11 12">MEBiC 08158</strain>
    </source>
</reference>
<evidence type="ECO:0000256" key="4">
    <source>
        <dbReference type="ARBA" id="ARBA00022519"/>
    </source>
</evidence>
<evidence type="ECO:0000313" key="11">
    <source>
        <dbReference type="EMBL" id="TMW14961.1"/>
    </source>
</evidence>